<evidence type="ECO:0000313" key="2">
    <source>
        <dbReference type="EMBL" id="KAL3809248.1"/>
    </source>
</evidence>
<dbReference type="EMBL" id="JALLPB020000426">
    <property type="protein sequence ID" value="KAL3809248.1"/>
    <property type="molecule type" value="Genomic_DNA"/>
</dbReference>
<name>A0ABD3R8W1_9STRA</name>
<comment type="caution">
    <text evidence="2">The sequence shown here is derived from an EMBL/GenBank/DDBJ whole genome shotgun (WGS) entry which is preliminary data.</text>
</comment>
<proteinExistence type="predicted"/>
<protein>
    <recommendedName>
        <fullName evidence="4">Sulfotransferase domain-containing protein</fullName>
    </recommendedName>
</protein>
<dbReference type="AlphaFoldDB" id="A0ABD3R8W1"/>
<dbReference type="Gene3D" id="3.40.50.300">
    <property type="entry name" value="P-loop containing nucleotide triphosphate hydrolases"/>
    <property type="match status" value="1"/>
</dbReference>
<dbReference type="SUPFAM" id="SSF52540">
    <property type="entry name" value="P-loop containing nucleoside triphosphate hydrolases"/>
    <property type="match status" value="1"/>
</dbReference>
<feature type="compositionally biased region" description="Polar residues" evidence="1">
    <location>
        <begin position="300"/>
        <end position="312"/>
    </location>
</feature>
<evidence type="ECO:0000256" key="1">
    <source>
        <dbReference type="SAM" id="MobiDB-lite"/>
    </source>
</evidence>
<evidence type="ECO:0000313" key="3">
    <source>
        <dbReference type="Proteomes" id="UP001530377"/>
    </source>
</evidence>
<organism evidence="2 3">
    <name type="scientific">Cyclostephanos tholiformis</name>
    <dbReference type="NCBI Taxonomy" id="382380"/>
    <lineage>
        <taxon>Eukaryota</taxon>
        <taxon>Sar</taxon>
        <taxon>Stramenopiles</taxon>
        <taxon>Ochrophyta</taxon>
        <taxon>Bacillariophyta</taxon>
        <taxon>Coscinodiscophyceae</taxon>
        <taxon>Thalassiosirophycidae</taxon>
        <taxon>Stephanodiscales</taxon>
        <taxon>Stephanodiscaceae</taxon>
        <taxon>Cyclostephanos</taxon>
    </lineage>
</organism>
<gene>
    <name evidence="2" type="ORF">ACHAXA_007072</name>
</gene>
<reference evidence="2 3" key="1">
    <citation type="submission" date="2024-10" db="EMBL/GenBank/DDBJ databases">
        <title>Updated reference genomes for cyclostephanoid diatoms.</title>
        <authorList>
            <person name="Roberts W.R."/>
            <person name="Alverson A.J."/>
        </authorList>
    </citation>
    <scope>NUCLEOTIDE SEQUENCE [LARGE SCALE GENOMIC DNA]</scope>
    <source>
        <strain evidence="2 3">AJA228-03</strain>
    </source>
</reference>
<dbReference type="InterPro" id="IPR027417">
    <property type="entry name" value="P-loop_NTPase"/>
</dbReference>
<feature type="region of interest" description="Disordered" evidence="1">
    <location>
        <begin position="294"/>
        <end position="317"/>
    </location>
</feature>
<sequence>MIAIRSRSRWLVALCGAIYLYSFHLFGDDDEVRRQPEAGVRRLSNALPNGGCEITWPKKPPRDVEITYAASYPGCGARMTWNLVEALTGLETGDDWNNNGRGDEVVTVKTHYPQSNGILVDFDERIKRVFVVIRNPMKSIPSFFNHIYEMRNHLPVHSERAPLEEWTKWRDAYLDIEIAEYKKFIMRNRLLITYEGLTDNLIGPQVAKGLNEFLGKARGVTPIHSDSVACIWRAVVKNEPPENQAAQIKKLQAQALNQPLGTYQKKTEQEKYLRNTAILMQTPEVVPAELARPQEAQHKQLPSNQQAPTINGNPADAHEVDVDPLDLLMEKMQKALARGKVLQTRNQLEKNQGGQQNGQLQKQGEMQNEMPQYDLSHRRLDPGHHNSQRGGPDVPRPYLPRQLDNMMNMLLEVANRYEKTDVRLYHIMMGYCEQVRSERAKLNSDEPLNVKSHRGFF</sequence>
<feature type="region of interest" description="Disordered" evidence="1">
    <location>
        <begin position="376"/>
        <end position="397"/>
    </location>
</feature>
<keyword evidence="3" id="KW-1185">Reference proteome</keyword>
<accession>A0ABD3R8W1</accession>
<dbReference type="Proteomes" id="UP001530377">
    <property type="component" value="Unassembled WGS sequence"/>
</dbReference>
<evidence type="ECO:0008006" key="4">
    <source>
        <dbReference type="Google" id="ProtNLM"/>
    </source>
</evidence>